<dbReference type="InterPro" id="IPR020921">
    <property type="entry name" value="Erythronate-4-P_DHase"/>
</dbReference>
<feature type="binding site" evidence="5">
    <location>
        <position position="257"/>
    </location>
    <ligand>
        <name>NAD(+)</name>
        <dbReference type="ChEBI" id="CHEBI:57540"/>
    </ligand>
</feature>
<dbReference type="PANTHER" id="PTHR10996:SF282">
    <property type="entry name" value="D-3-PHOSPHOGLYCERATE DEHYDROGENASE 1-RELATED"/>
    <property type="match status" value="1"/>
</dbReference>
<comment type="subcellular location">
    <subcellularLocation>
        <location evidence="5">Cytoplasm</location>
    </subcellularLocation>
</comment>
<dbReference type="HAMAP" id="MF_01825">
    <property type="entry name" value="PdxB"/>
    <property type="match status" value="1"/>
</dbReference>
<accession>A0A432X8U4</accession>
<feature type="domain" description="D-isomer specific 2-hydroxyacid dehydrogenase NAD-binding" evidence="6">
    <location>
        <begin position="111"/>
        <end position="256"/>
    </location>
</feature>
<dbReference type="InterPro" id="IPR050223">
    <property type="entry name" value="D-isomer_2-hydroxyacid_DH"/>
</dbReference>
<dbReference type="EMBL" id="PIPQ01000001">
    <property type="protein sequence ID" value="RUO43808.1"/>
    <property type="molecule type" value="Genomic_DNA"/>
</dbReference>
<feature type="active site" evidence="5">
    <location>
        <position position="208"/>
    </location>
</feature>
<evidence type="ECO:0000313" key="8">
    <source>
        <dbReference type="EMBL" id="RUO43808.1"/>
    </source>
</evidence>
<feature type="binding site" evidence="5">
    <location>
        <position position="147"/>
    </location>
    <ligand>
        <name>NAD(+)</name>
        <dbReference type="ChEBI" id="CHEBI:57540"/>
    </ligand>
</feature>
<gene>
    <name evidence="5" type="primary">pdxB</name>
    <name evidence="8" type="ORF">CWE15_01000</name>
</gene>
<evidence type="ECO:0000259" key="7">
    <source>
        <dbReference type="Pfam" id="PF11890"/>
    </source>
</evidence>
<dbReference type="InterPro" id="IPR036291">
    <property type="entry name" value="NAD(P)-bd_dom_sf"/>
</dbReference>
<sequence>MNFLIHENLPKLSQYLEGYGTLQTFSGRTPPSELLANTHALLIRSVTQVNARLLEQAPNLSFVGTGTIGTEHVDTQTLAERNIGFASAPGANAISVGEYVLAATLELASKAQVSLDGKRALIIGAGHTGTQAGLRLAALGMQVEYIDPAPVLPTDNKTMVGWEALATADVVSLHVPLIHAGEHATYHLFNEKNLAQLKPGAIFINASRGPVIQELALIKRLRTGPKLYCALDVWEQEPQVSRELVGLVNIATPHIAGHSQEGKIRGSYLLYKALAAYFCWPHANKSEEIYMPERGIREFSSLSQDTQRIPQSTITEWVRSSYDIMADDKAFRAQGLSPEGFDGLRKKYQHRRELSATCVKVWKQHEKQCQQLGFLVVPLINSQ</sequence>
<feature type="binding site" evidence="5">
    <location>
        <position position="67"/>
    </location>
    <ligand>
        <name>substrate</name>
    </ligand>
</feature>
<feature type="domain" description="Erythronate-4-phosphate dehydrogenase dimerisation" evidence="7">
    <location>
        <begin position="306"/>
        <end position="373"/>
    </location>
</feature>
<keyword evidence="1 5" id="KW-0963">Cytoplasm</keyword>
<dbReference type="Gene3D" id="3.30.1370.170">
    <property type="match status" value="1"/>
</dbReference>
<feature type="binding site" evidence="5">
    <location>
        <begin position="206"/>
        <end position="208"/>
    </location>
    <ligand>
        <name>NAD(+)</name>
        <dbReference type="ChEBI" id="CHEBI:57540"/>
    </ligand>
</feature>
<evidence type="ECO:0000256" key="4">
    <source>
        <dbReference type="ARBA" id="ARBA00023096"/>
    </source>
</evidence>
<keyword evidence="2 5" id="KW-0560">Oxidoreductase</keyword>
<comment type="pathway">
    <text evidence="5">Cofactor biosynthesis; pyridoxine 5'-phosphate biosynthesis; pyridoxine 5'-phosphate from D-erythrose 4-phosphate: step 2/5.</text>
</comment>
<dbReference type="GO" id="GO:0005737">
    <property type="term" value="C:cytoplasm"/>
    <property type="evidence" value="ECO:0007669"/>
    <property type="project" value="UniProtKB-SubCell"/>
</dbReference>
<comment type="catalytic activity">
    <reaction evidence="5">
        <text>4-phospho-D-erythronate + NAD(+) = (R)-3-hydroxy-2-oxo-4-phosphooxybutanoate + NADH + H(+)</text>
        <dbReference type="Rhea" id="RHEA:18829"/>
        <dbReference type="ChEBI" id="CHEBI:15378"/>
        <dbReference type="ChEBI" id="CHEBI:57540"/>
        <dbReference type="ChEBI" id="CHEBI:57945"/>
        <dbReference type="ChEBI" id="CHEBI:58538"/>
        <dbReference type="ChEBI" id="CHEBI:58766"/>
        <dbReference type="EC" id="1.1.1.290"/>
    </reaction>
</comment>
<dbReference type="GO" id="GO:0046983">
    <property type="term" value="F:protein dimerization activity"/>
    <property type="evidence" value="ECO:0007669"/>
    <property type="project" value="InterPro"/>
</dbReference>
<feature type="active site" evidence="5">
    <location>
        <position position="237"/>
    </location>
</feature>
<name>A0A432X8U4_9GAMM</name>
<evidence type="ECO:0000259" key="6">
    <source>
        <dbReference type="Pfam" id="PF02826"/>
    </source>
</evidence>
<dbReference type="InterPro" id="IPR024531">
    <property type="entry name" value="Erythronate-4-P_DHase_dimer"/>
</dbReference>
<dbReference type="SUPFAM" id="SSF51735">
    <property type="entry name" value="NAD(P)-binding Rossmann-fold domains"/>
    <property type="match status" value="1"/>
</dbReference>
<reference evidence="8 9" key="1">
    <citation type="journal article" date="2011" name="Front. Microbiol.">
        <title>Genomic signatures of strain selection and enhancement in Bacillus atrophaeus var. globigii, a historical biowarfare simulant.</title>
        <authorList>
            <person name="Gibbons H.S."/>
            <person name="Broomall S.M."/>
            <person name="McNew L.A."/>
            <person name="Daligault H."/>
            <person name="Chapman C."/>
            <person name="Bruce D."/>
            <person name="Karavis M."/>
            <person name="Krepps M."/>
            <person name="McGregor P.A."/>
            <person name="Hong C."/>
            <person name="Park K.H."/>
            <person name="Akmal A."/>
            <person name="Feldman A."/>
            <person name="Lin J.S."/>
            <person name="Chang W.E."/>
            <person name="Higgs B.W."/>
            <person name="Demirev P."/>
            <person name="Lindquist J."/>
            <person name="Liem A."/>
            <person name="Fochler E."/>
            <person name="Read T.D."/>
            <person name="Tapia R."/>
            <person name="Johnson S."/>
            <person name="Bishop-Lilly K.A."/>
            <person name="Detter C."/>
            <person name="Han C."/>
            <person name="Sozhamannan S."/>
            <person name="Rosenzweig C.N."/>
            <person name="Skowronski E.W."/>
        </authorList>
    </citation>
    <scope>NUCLEOTIDE SEQUENCE [LARGE SCALE GENOMIC DNA]</scope>
    <source>
        <strain evidence="8 9">AIT1</strain>
    </source>
</reference>
<dbReference type="Gene3D" id="3.40.50.720">
    <property type="entry name" value="NAD(P)-binding Rossmann-like Domain"/>
    <property type="match status" value="2"/>
</dbReference>
<dbReference type="OrthoDB" id="9770208at2"/>
<comment type="function">
    <text evidence="5">Catalyzes the oxidation of erythronate-4-phosphate to 3-hydroxy-2-oxo-4-phosphonooxybutanoate.</text>
</comment>
<dbReference type="GO" id="GO:0033711">
    <property type="term" value="F:4-phosphoerythronate dehydrogenase activity"/>
    <property type="evidence" value="ECO:0007669"/>
    <property type="project" value="UniProtKB-EC"/>
</dbReference>
<dbReference type="GO" id="GO:0051287">
    <property type="term" value="F:NAD binding"/>
    <property type="evidence" value="ECO:0007669"/>
    <property type="project" value="InterPro"/>
</dbReference>
<dbReference type="InterPro" id="IPR038251">
    <property type="entry name" value="PdxB_dimer_sf"/>
</dbReference>
<evidence type="ECO:0000256" key="5">
    <source>
        <dbReference type="HAMAP-Rule" id="MF_01825"/>
    </source>
</evidence>
<keyword evidence="3 5" id="KW-0520">NAD</keyword>
<dbReference type="UniPathway" id="UPA00244">
    <property type="reaction ID" value="UER00310"/>
</dbReference>
<dbReference type="PANTHER" id="PTHR10996">
    <property type="entry name" value="2-HYDROXYACID DEHYDROGENASE-RELATED"/>
    <property type="match status" value="1"/>
</dbReference>
<keyword evidence="9" id="KW-1185">Reference proteome</keyword>
<dbReference type="Pfam" id="PF11890">
    <property type="entry name" value="DUF3410"/>
    <property type="match status" value="1"/>
</dbReference>
<dbReference type="Proteomes" id="UP000286976">
    <property type="component" value="Unassembled WGS sequence"/>
</dbReference>
<dbReference type="GO" id="GO:0008615">
    <property type="term" value="P:pyridoxine biosynthetic process"/>
    <property type="evidence" value="ECO:0007669"/>
    <property type="project" value="UniProtKB-UniRule"/>
</dbReference>
<evidence type="ECO:0000313" key="9">
    <source>
        <dbReference type="Proteomes" id="UP000286976"/>
    </source>
</evidence>
<comment type="caution">
    <text evidence="8">The sequence shown here is derived from an EMBL/GenBank/DDBJ whole genome shotgun (WGS) entry which is preliminary data.</text>
</comment>
<organism evidence="8 9">
    <name type="scientific">Aliidiomarina taiwanensis</name>
    <dbReference type="NCBI Taxonomy" id="946228"/>
    <lineage>
        <taxon>Bacteria</taxon>
        <taxon>Pseudomonadati</taxon>
        <taxon>Pseudomonadota</taxon>
        <taxon>Gammaproteobacteria</taxon>
        <taxon>Alteromonadales</taxon>
        <taxon>Idiomarinaceae</taxon>
        <taxon>Aliidiomarina</taxon>
    </lineage>
</organism>
<dbReference type="EC" id="1.1.1.290" evidence="5"/>
<protein>
    <recommendedName>
        <fullName evidence="5">Erythronate-4-phosphate dehydrogenase</fullName>
        <ecNumber evidence="5">1.1.1.290</ecNumber>
    </recommendedName>
</protein>
<dbReference type="Pfam" id="PF02826">
    <property type="entry name" value="2-Hacid_dh_C"/>
    <property type="match status" value="1"/>
</dbReference>
<dbReference type="CDD" id="cd12158">
    <property type="entry name" value="ErythrP_dh"/>
    <property type="match status" value="1"/>
</dbReference>
<feature type="binding site" evidence="5">
    <location>
        <position position="232"/>
    </location>
    <ligand>
        <name>NAD(+)</name>
        <dbReference type="ChEBI" id="CHEBI:57540"/>
    </ligand>
</feature>
<evidence type="ECO:0000256" key="3">
    <source>
        <dbReference type="ARBA" id="ARBA00023027"/>
    </source>
</evidence>
<dbReference type="SUPFAM" id="SSF52283">
    <property type="entry name" value="Formate/glycerate dehydrogenase catalytic domain-like"/>
    <property type="match status" value="1"/>
</dbReference>
<dbReference type="InterPro" id="IPR006140">
    <property type="entry name" value="D-isomer_DH_NAD-bd"/>
</dbReference>
<evidence type="ECO:0000256" key="1">
    <source>
        <dbReference type="ARBA" id="ARBA00022490"/>
    </source>
</evidence>
<proteinExistence type="inferred from homology"/>
<comment type="caution">
    <text evidence="5">Lacks conserved residue(s) required for the propagation of feature annotation.</text>
</comment>
<evidence type="ECO:0000256" key="2">
    <source>
        <dbReference type="ARBA" id="ARBA00023002"/>
    </source>
</evidence>
<feature type="binding site" evidence="5">
    <location>
        <position position="45"/>
    </location>
    <ligand>
        <name>substrate</name>
    </ligand>
</feature>
<keyword evidence="4 5" id="KW-0664">Pyridoxine biosynthesis</keyword>
<dbReference type="AlphaFoldDB" id="A0A432X8U4"/>
<comment type="subunit">
    <text evidence="5">Homodimer.</text>
</comment>
<feature type="active site" description="Proton donor" evidence="5">
    <location>
        <position position="254"/>
    </location>
</feature>
<comment type="similarity">
    <text evidence="5">Belongs to the D-isomer specific 2-hydroxyacid dehydrogenase family. PdxB subfamily.</text>
</comment>
<dbReference type="RefSeq" id="WP_126756196.1">
    <property type="nucleotide sequence ID" value="NZ_PIPQ01000001.1"/>
</dbReference>